<dbReference type="InterPro" id="IPR001647">
    <property type="entry name" value="HTH_TetR"/>
</dbReference>
<dbReference type="RefSeq" id="WP_137610877.1">
    <property type="nucleotide sequence ID" value="NZ_BJDF01000005.1"/>
</dbReference>
<dbReference type="Proteomes" id="UP001596288">
    <property type="component" value="Unassembled WGS sequence"/>
</dbReference>
<dbReference type="InterPro" id="IPR009057">
    <property type="entry name" value="Homeodomain-like_sf"/>
</dbReference>
<gene>
    <name evidence="4" type="ORF">ACFQAV_12425</name>
</gene>
<protein>
    <submittedName>
        <fullName evidence="4">TetR/AcrR family transcriptional regulator</fullName>
    </submittedName>
</protein>
<organism evidence="4 5">
    <name type="scientific">Companilactobacillus huachuanensis</name>
    <dbReference type="NCBI Taxonomy" id="2559914"/>
    <lineage>
        <taxon>Bacteria</taxon>
        <taxon>Bacillati</taxon>
        <taxon>Bacillota</taxon>
        <taxon>Bacilli</taxon>
        <taxon>Lactobacillales</taxon>
        <taxon>Lactobacillaceae</taxon>
        <taxon>Companilactobacillus</taxon>
    </lineage>
</organism>
<dbReference type="InterPro" id="IPR050624">
    <property type="entry name" value="HTH-type_Tx_Regulator"/>
</dbReference>
<evidence type="ECO:0000313" key="4">
    <source>
        <dbReference type="EMBL" id="MFC6177615.1"/>
    </source>
</evidence>
<dbReference type="PANTHER" id="PTHR43479">
    <property type="entry name" value="ACREF/ENVCD OPERON REPRESSOR-RELATED"/>
    <property type="match status" value="1"/>
</dbReference>
<sequence length="156" mass="18574">MNKRDEEKQIIFESLKEALLILMEKKDFSRITVKELVSKAGVARSTFYRYFPNKIDLVRFLIHDALINFDKKYAPKTIEERFESPYMDEVRNYVQQYKNPIKSIYKSGLSYLYLEELNKHLISLKPYKLTMKEKIYLYGLAGAQYNIIYNGFIDAI</sequence>
<reference evidence="5" key="1">
    <citation type="journal article" date="2019" name="Int. J. Syst. Evol. Microbiol.">
        <title>The Global Catalogue of Microorganisms (GCM) 10K type strain sequencing project: providing services to taxonomists for standard genome sequencing and annotation.</title>
        <authorList>
            <consortium name="The Broad Institute Genomics Platform"/>
            <consortium name="The Broad Institute Genome Sequencing Center for Infectious Disease"/>
            <person name="Wu L."/>
            <person name="Ma J."/>
        </authorList>
    </citation>
    <scope>NUCLEOTIDE SEQUENCE [LARGE SCALE GENOMIC DNA]</scope>
    <source>
        <strain evidence="5">CCM 8927</strain>
    </source>
</reference>
<dbReference type="Pfam" id="PF00440">
    <property type="entry name" value="TetR_N"/>
    <property type="match status" value="1"/>
</dbReference>
<keyword evidence="1 2" id="KW-0238">DNA-binding</keyword>
<evidence type="ECO:0000259" key="3">
    <source>
        <dbReference type="PROSITE" id="PS50977"/>
    </source>
</evidence>
<proteinExistence type="predicted"/>
<feature type="DNA-binding region" description="H-T-H motif" evidence="2">
    <location>
        <begin position="32"/>
        <end position="51"/>
    </location>
</feature>
<evidence type="ECO:0000256" key="1">
    <source>
        <dbReference type="ARBA" id="ARBA00023125"/>
    </source>
</evidence>
<name>A0ABW1RQA9_9LACO</name>
<accession>A0ABW1RQA9</accession>
<comment type="caution">
    <text evidence="4">The sequence shown here is derived from an EMBL/GenBank/DDBJ whole genome shotgun (WGS) entry which is preliminary data.</text>
</comment>
<dbReference type="Gene3D" id="1.10.357.10">
    <property type="entry name" value="Tetracycline Repressor, domain 2"/>
    <property type="match status" value="1"/>
</dbReference>
<dbReference type="PANTHER" id="PTHR43479:SF11">
    <property type="entry name" value="ACREF_ENVCD OPERON REPRESSOR-RELATED"/>
    <property type="match status" value="1"/>
</dbReference>
<evidence type="ECO:0000256" key="2">
    <source>
        <dbReference type="PROSITE-ProRule" id="PRU00335"/>
    </source>
</evidence>
<keyword evidence="5" id="KW-1185">Reference proteome</keyword>
<evidence type="ECO:0000313" key="5">
    <source>
        <dbReference type="Proteomes" id="UP001596288"/>
    </source>
</evidence>
<dbReference type="EMBL" id="JBHSSF010000039">
    <property type="protein sequence ID" value="MFC6177615.1"/>
    <property type="molecule type" value="Genomic_DNA"/>
</dbReference>
<dbReference type="PROSITE" id="PS50977">
    <property type="entry name" value="HTH_TETR_2"/>
    <property type="match status" value="1"/>
</dbReference>
<feature type="domain" description="HTH tetR-type" evidence="3">
    <location>
        <begin position="9"/>
        <end position="69"/>
    </location>
</feature>
<dbReference type="SUPFAM" id="SSF46689">
    <property type="entry name" value="Homeodomain-like"/>
    <property type="match status" value="1"/>
</dbReference>